<accession>A0A644UCQ4</accession>
<gene>
    <name evidence="2" type="ORF">SDC9_22487</name>
</gene>
<reference evidence="2" key="1">
    <citation type="submission" date="2019-08" db="EMBL/GenBank/DDBJ databases">
        <authorList>
            <person name="Kucharzyk K."/>
            <person name="Murdoch R.W."/>
            <person name="Higgins S."/>
            <person name="Loffler F."/>
        </authorList>
    </citation>
    <scope>NUCLEOTIDE SEQUENCE</scope>
</reference>
<organism evidence="2">
    <name type="scientific">bioreactor metagenome</name>
    <dbReference type="NCBI Taxonomy" id="1076179"/>
    <lineage>
        <taxon>unclassified sequences</taxon>
        <taxon>metagenomes</taxon>
        <taxon>ecological metagenomes</taxon>
    </lineage>
</organism>
<dbReference type="GO" id="GO:0016779">
    <property type="term" value="F:nucleotidyltransferase activity"/>
    <property type="evidence" value="ECO:0007669"/>
    <property type="project" value="UniProtKB-ARBA"/>
</dbReference>
<feature type="domain" description="MobA-like NTP transferase" evidence="1">
    <location>
        <begin position="4"/>
        <end position="127"/>
    </location>
</feature>
<dbReference type="Pfam" id="PF12804">
    <property type="entry name" value="NTP_transf_3"/>
    <property type="match status" value="1"/>
</dbReference>
<evidence type="ECO:0000259" key="1">
    <source>
        <dbReference type="Pfam" id="PF12804"/>
    </source>
</evidence>
<sequence length="258" mass="28187">MYNAVILAGGETSWLKEVAGTPYRAWAPLKGKPIALYIAEALLQSGKAGKVLIVGPQAANPSTLPKNLEVIAAGDTLMSTVTLALEYFGTQQPVIFTTDDIPCITAAAVKDFVERAEVLGAQVCYTIIPKAAVEKDFPTAHRTYVKIADGQFTGGNIFLVDPQVIPQCRKQVEAVFAKRKDIFALCRWLGWSFIFKYAIGILNLAQVEKRASEIFGFTGRAIITNYAAIGMDVDKIEDWHLAENYLGKVGKGYRHGEN</sequence>
<comment type="caution">
    <text evidence="2">The sequence shown here is derived from an EMBL/GenBank/DDBJ whole genome shotgun (WGS) entry which is preliminary data.</text>
</comment>
<dbReference type="EMBL" id="VSSQ01000099">
    <property type="protein sequence ID" value="MPL76641.1"/>
    <property type="molecule type" value="Genomic_DNA"/>
</dbReference>
<dbReference type="Gene3D" id="3.90.550.10">
    <property type="entry name" value="Spore Coat Polysaccharide Biosynthesis Protein SpsA, Chain A"/>
    <property type="match status" value="1"/>
</dbReference>
<proteinExistence type="predicted"/>
<dbReference type="AlphaFoldDB" id="A0A644UCQ4"/>
<protein>
    <recommendedName>
        <fullName evidence="1">MobA-like NTP transferase domain-containing protein</fullName>
    </recommendedName>
</protein>
<evidence type="ECO:0000313" key="2">
    <source>
        <dbReference type="EMBL" id="MPL76641.1"/>
    </source>
</evidence>
<dbReference type="InterPro" id="IPR029044">
    <property type="entry name" value="Nucleotide-diphossugar_trans"/>
</dbReference>
<name>A0A644UCQ4_9ZZZZ</name>
<dbReference type="InterPro" id="IPR025877">
    <property type="entry name" value="MobA-like_NTP_Trfase"/>
</dbReference>
<dbReference type="SUPFAM" id="SSF53448">
    <property type="entry name" value="Nucleotide-diphospho-sugar transferases"/>
    <property type="match status" value="1"/>
</dbReference>